<reference evidence="1 2" key="1">
    <citation type="journal article" date="2019" name="Commun. Biol.">
        <title>The bagworm genome reveals a unique fibroin gene that provides high tensile strength.</title>
        <authorList>
            <person name="Kono N."/>
            <person name="Nakamura H."/>
            <person name="Ohtoshi R."/>
            <person name="Tomita M."/>
            <person name="Numata K."/>
            <person name="Arakawa K."/>
        </authorList>
    </citation>
    <scope>NUCLEOTIDE SEQUENCE [LARGE SCALE GENOMIC DNA]</scope>
</reference>
<gene>
    <name evidence="1" type="ORF">EVAR_7060_1</name>
</gene>
<name>A0A4C1XCM6_EUMVA</name>
<accession>A0A4C1XCM6</accession>
<dbReference type="AlphaFoldDB" id="A0A4C1XCM6"/>
<organism evidence="1 2">
    <name type="scientific">Eumeta variegata</name>
    <name type="common">Bagworm moth</name>
    <name type="synonym">Eumeta japonica</name>
    <dbReference type="NCBI Taxonomy" id="151549"/>
    <lineage>
        <taxon>Eukaryota</taxon>
        <taxon>Metazoa</taxon>
        <taxon>Ecdysozoa</taxon>
        <taxon>Arthropoda</taxon>
        <taxon>Hexapoda</taxon>
        <taxon>Insecta</taxon>
        <taxon>Pterygota</taxon>
        <taxon>Neoptera</taxon>
        <taxon>Endopterygota</taxon>
        <taxon>Lepidoptera</taxon>
        <taxon>Glossata</taxon>
        <taxon>Ditrysia</taxon>
        <taxon>Tineoidea</taxon>
        <taxon>Psychidae</taxon>
        <taxon>Oiketicinae</taxon>
        <taxon>Eumeta</taxon>
    </lineage>
</organism>
<dbReference type="EMBL" id="BGZK01000778">
    <property type="protein sequence ID" value="GBP60067.1"/>
    <property type="molecule type" value="Genomic_DNA"/>
</dbReference>
<proteinExistence type="predicted"/>
<protein>
    <submittedName>
        <fullName evidence="1">Uncharacterized protein</fullName>
    </submittedName>
</protein>
<comment type="caution">
    <text evidence="1">The sequence shown here is derived from an EMBL/GenBank/DDBJ whole genome shotgun (WGS) entry which is preliminary data.</text>
</comment>
<evidence type="ECO:0000313" key="1">
    <source>
        <dbReference type="EMBL" id="GBP60067.1"/>
    </source>
</evidence>
<sequence length="83" mass="9168">MIEGERKGRLDAGYIAHVGIQHCVTIWFRVVPVSNEIESSCRSRSCARHKGVCRQAARSKANSPPTRFSKLPSFGALARKVTV</sequence>
<evidence type="ECO:0000313" key="2">
    <source>
        <dbReference type="Proteomes" id="UP000299102"/>
    </source>
</evidence>
<dbReference type="Proteomes" id="UP000299102">
    <property type="component" value="Unassembled WGS sequence"/>
</dbReference>
<keyword evidence="2" id="KW-1185">Reference proteome</keyword>